<comment type="caution">
    <text evidence="2">The sequence shown here is derived from an EMBL/GenBank/DDBJ whole genome shotgun (WGS) entry which is preliminary data.</text>
</comment>
<proteinExistence type="predicted"/>
<reference evidence="3" key="1">
    <citation type="journal article" date="2019" name="Int. J. Syst. Evol. Microbiol.">
        <title>The Global Catalogue of Microorganisms (GCM) 10K type strain sequencing project: providing services to taxonomists for standard genome sequencing and annotation.</title>
        <authorList>
            <consortium name="The Broad Institute Genomics Platform"/>
            <consortium name="The Broad Institute Genome Sequencing Center for Infectious Disease"/>
            <person name="Wu L."/>
            <person name="Ma J."/>
        </authorList>
    </citation>
    <scope>NUCLEOTIDE SEQUENCE [LARGE SCALE GENOMIC DNA]</scope>
    <source>
        <strain evidence="3">JCM 14319</strain>
    </source>
</reference>
<sequence length="144" mass="15477">MADGPDRAECVASVLESVTLLGQTIAAGPRVPFRGRDLTRTQMQALFTLAHDRQRVTPGRLATVLGVTAGAVTQLIDGLRGQGLVDTEPNPDDARSRVIRLTADAAGEVEQFERAAVERLLPRFASVSDDELIALARTLSRITE</sequence>
<dbReference type="PROSITE" id="PS50995">
    <property type="entry name" value="HTH_MARR_2"/>
    <property type="match status" value="1"/>
</dbReference>
<evidence type="ECO:0000259" key="1">
    <source>
        <dbReference type="PROSITE" id="PS50995"/>
    </source>
</evidence>
<dbReference type="PRINTS" id="PR00598">
    <property type="entry name" value="HTHMARR"/>
</dbReference>
<dbReference type="SMART" id="SM00347">
    <property type="entry name" value="HTH_MARR"/>
    <property type="match status" value="1"/>
</dbReference>
<dbReference type="InterPro" id="IPR000835">
    <property type="entry name" value="HTH_MarR-typ"/>
</dbReference>
<dbReference type="PANTHER" id="PTHR33164:SF106">
    <property type="entry name" value="TRANSCRIPTIONAL REGULATORY PROTEIN"/>
    <property type="match status" value="1"/>
</dbReference>
<gene>
    <name evidence="2" type="ORF">GCM10009747_33460</name>
</gene>
<accession>A0ABP4X3S7</accession>
<protein>
    <recommendedName>
        <fullName evidence="1">HTH marR-type domain-containing protein</fullName>
    </recommendedName>
</protein>
<feature type="domain" description="HTH marR-type" evidence="1">
    <location>
        <begin position="1"/>
        <end position="144"/>
    </location>
</feature>
<dbReference type="InterPro" id="IPR036390">
    <property type="entry name" value="WH_DNA-bd_sf"/>
</dbReference>
<name>A0ABP4X3S7_9MICO</name>
<dbReference type="Proteomes" id="UP001500506">
    <property type="component" value="Unassembled WGS sequence"/>
</dbReference>
<dbReference type="Pfam" id="PF12802">
    <property type="entry name" value="MarR_2"/>
    <property type="match status" value="1"/>
</dbReference>
<evidence type="ECO:0000313" key="2">
    <source>
        <dbReference type="EMBL" id="GAA1769627.1"/>
    </source>
</evidence>
<dbReference type="SUPFAM" id="SSF46785">
    <property type="entry name" value="Winged helix' DNA-binding domain"/>
    <property type="match status" value="1"/>
</dbReference>
<organism evidence="2 3">
    <name type="scientific">Agromyces humatus</name>
    <dbReference type="NCBI Taxonomy" id="279573"/>
    <lineage>
        <taxon>Bacteria</taxon>
        <taxon>Bacillati</taxon>
        <taxon>Actinomycetota</taxon>
        <taxon>Actinomycetes</taxon>
        <taxon>Micrococcales</taxon>
        <taxon>Microbacteriaceae</taxon>
        <taxon>Agromyces</taxon>
    </lineage>
</organism>
<dbReference type="PANTHER" id="PTHR33164">
    <property type="entry name" value="TRANSCRIPTIONAL REGULATOR, MARR FAMILY"/>
    <property type="match status" value="1"/>
</dbReference>
<evidence type="ECO:0000313" key="3">
    <source>
        <dbReference type="Proteomes" id="UP001500506"/>
    </source>
</evidence>
<dbReference type="InterPro" id="IPR036388">
    <property type="entry name" value="WH-like_DNA-bd_sf"/>
</dbReference>
<dbReference type="InterPro" id="IPR039422">
    <property type="entry name" value="MarR/SlyA-like"/>
</dbReference>
<keyword evidence="3" id="KW-1185">Reference proteome</keyword>
<dbReference type="Gene3D" id="1.10.10.10">
    <property type="entry name" value="Winged helix-like DNA-binding domain superfamily/Winged helix DNA-binding domain"/>
    <property type="match status" value="1"/>
</dbReference>
<dbReference type="EMBL" id="BAAANH010000008">
    <property type="protein sequence ID" value="GAA1769627.1"/>
    <property type="molecule type" value="Genomic_DNA"/>
</dbReference>